<evidence type="ECO:0000256" key="2">
    <source>
        <dbReference type="SAM" id="Phobius"/>
    </source>
</evidence>
<protein>
    <recommendedName>
        <fullName evidence="5">C-type lectin domain-containing protein</fullName>
    </recommendedName>
</protein>
<reference evidence="3 4" key="1">
    <citation type="submission" date="2024-05" db="EMBL/GenBank/DDBJ databases">
        <authorList>
            <person name="Wallberg A."/>
        </authorList>
    </citation>
    <scope>NUCLEOTIDE SEQUENCE [LARGE SCALE GENOMIC DNA]</scope>
</reference>
<feature type="transmembrane region" description="Helical" evidence="2">
    <location>
        <begin position="152"/>
        <end position="175"/>
    </location>
</feature>
<evidence type="ECO:0008006" key="5">
    <source>
        <dbReference type="Google" id="ProtNLM"/>
    </source>
</evidence>
<gene>
    <name evidence="3" type="ORF">MNOR_LOCUS20677</name>
</gene>
<proteinExistence type="predicted"/>
<keyword evidence="2" id="KW-0472">Membrane</keyword>
<keyword evidence="4" id="KW-1185">Reference proteome</keyword>
<evidence type="ECO:0000256" key="1">
    <source>
        <dbReference type="SAM" id="MobiDB-lite"/>
    </source>
</evidence>
<evidence type="ECO:0000313" key="4">
    <source>
        <dbReference type="Proteomes" id="UP001497623"/>
    </source>
</evidence>
<accession>A0AAV2R501</accession>
<sequence length="214" mass="24802">MDNQVPGKFLPLNEYVPARCFKIDNQHFWDEVQRTCEVMKRNDGNNYCEKFKKKQYKELELTNEWVKEIDCPDDSWYYGGTRIRGTWKWNEGGDDTNWIYDYRCNKNRGYICEAAPESSTDIGPTSSSITDTPLITETLMDPCSLCGLNSSFVALIGLVIFLLVIILGLGVYIFLLKRQSKACSTEMKEVKEEHNIQGNMRNRHDSENSLYGKY</sequence>
<keyword evidence="2" id="KW-1133">Transmembrane helix</keyword>
<dbReference type="AlphaFoldDB" id="A0AAV2R501"/>
<organism evidence="3 4">
    <name type="scientific">Meganyctiphanes norvegica</name>
    <name type="common">Northern krill</name>
    <name type="synonym">Thysanopoda norvegica</name>
    <dbReference type="NCBI Taxonomy" id="48144"/>
    <lineage>
        <taxon>Eukaryota</taxon>
        <taxon>Metazoa</taxon>
        <taxon>Ecdysozoa</taxon>
        <taxon>Arthropoda</taxon>
        <taxon>Crustacea</taxon>
        <taxon>Multicrustacea</taxon>
        <taxon>Malacostraca</taxon>
        <taxon>Eumalacostraca</taxon>
        <taxon>Eucarida</taxon>
        <taxon>Euphausiacea</taxon>
        <taxon>Euphausiidae</taxon>
        <taxon>Meganyctiphanes</taxon>
    </lineage>
</organism>
<evidence type="ECO:0000313" key="3">
    <source>
        <dbReference type="EMBL" id="CAL4115533.1"/>
    </source>
</evidence>
<dbReference type="Proteomes" id="UP001497623">
    <property type="component" value="Unassembled WGS sequence"/>
</dbReference>
<dbReference type="EMBL" id="CAXKWB010016127">
    <property type="protein sequence ID" value="CAL4115533.1"/>
    <property type="molecule type" value="Genomic_DNA"/>
</dbReference>
<name>A0AAV2R501_MEGNR</name>
<feature type="region of interest" description="Disordered" evidence="1">
    <location>
        <begin position="193"/>
        <end position="214"/>
    </location>
</feature>
<keyword evidence="2" id="KW-0812">Transmembrane</keyword>
<comment type="caution">
    <text evidence="3">The sequence shown here is derived from an EMBL/GenBank/DDBJ whole genome shotgun (WGS) entry which is preliminary data.</text>
</comment>